<comment type="caution">
    <text evidence="14">The sequence shown here is derived from an EMBL/GenBank/DDBJ whole genome shotgun (WGS) entry which is preliminary data.</text>
</comment>
<evidence type="ECO:0000256" key="12">
    <source>
        <dbReference type="SAM" id="Phobius"/>
    </source>
</evidence>
<keyword evidence="6 12" id="KW-0812">Transmembrane</keyword>
<dbReference type="EMBL" id="JABULH010000001">
    <property type="protein sequence ID" value="NTS63797.1"/>
    <property type="molecule type" value="Genomic_DNA"/>
</dbReference>
<keyword evidence="9 12" id="KW-1133">Transmembrane helix</keyword>
<accession>A0ABX2JHB9</accession>
<sequence length="257" mass="28713">MDATPIKDPVIIRRHSLATRVWHWINAVAIFVLIGSGLGISNAHPRLYWGRYGANFDPAWATLPRFPAWITIPQSYNLAISRRWHLFFALVLAFGLLGYMIASLINRHFQRDLRLRAKDLSPAHLAADVRAHLQFRFHDEAHPGAYNPLQKLSYAGVVFVALPLVILTGIALSPGMNAAWPWLLDVFGGRQSARSIHFITMAAITAFVVVHLVLVILAGWRRELWSMISGKWRIEGTMADARAETPAGAAKAQEVGR</sequence>
<evidence type="ECO:0000256" key="6">
    <source>
        <dbReference type="ARBA" id="ARBA00022692"/>
    </source>
</evidence>
<proteinExistence type="inferred from homology"/>
<reference evidence="14 15" key="1">
    <citation type="submission" date="2020-06" db="EMBL/GenBank/DDBJ databases">
        <title>Sphingomonas hominis sp. nov., a member of the Sphingomonas, isolated from the hair of a 22-year-old girl.</title>
        <authorList>
            <person name="Zhang D.-F."/>
            <person name="Cui X.-W."/>
        </authorList>
    </citation>
    <scope>NUCLEOTIDE SEQUENCE [LARGE SCALE GENOMIC DNA]</scope>
    <source>
        <strain evidence="14 15">HHU CXW</strain>
    </source>
</reference>
<keyword evidence="3" id="KW-0813">Transport</keyword>
<keyword evidence="8" id="KW-0249">Electron transport</keyword>
<feature type="transmembrane region" description="Helical" evidence="12">
    <location>
        <begin position="84"/>
        <end position="106"/>
    </location>
</feature>
<keyword evidence="7" id="KW-0479">Metal-binding</keyword>
<evidence type="ECO:0000313" key="15">
    <source>
        <dbReference type="Proteomes" id="UP000621447"/>
    </source>
</evidence>
<dbReference type="PANTHER" id="PTHR30485">
    <property type="entry name" value="NI/FE-HYDROGENASE 1 B-TYPE CYTOCHROME SUBUNIT"/>
    <property type="match status" value="1"/>
</dbReference>
<dbReference type="Pfam" id="PF01292">
    <property type="entry name" value="Ni_hydr_CYTB"/>
    <property type="match status" value="1"/>
</dbReference>
<keyword evidence="4" id="KW-1003">Cell membrane</keyword>
<feature type="transmembrane region" description="Helical" evidence="12">
    <location>
        <begin position="196"/>
        <end position="220"/>
    </location>
</feature>
<evidence type="ECO:0000256" key="1">
    <source>
        <dbReference type="ARBA" id="ARBA00004651"/>
    </source>
</evidence>
<dbReference type="InterPro" id="IPR011577">
    <property type="entry name" value="Cyt_b561_bac/Ni-Hgenase"/>
</dbReference>
<name>A0ABX2JHB9_9SPHN</name>
<evidence type="ECO:0000256" key="7">
    <source>
        <dbReference type="ARBA" id="ARBA00022723"/>
    </source>
</evidence>
<evidence type="ECO:0000256" key="11">
    <source>
        <dbReference type="ARBA" id="ARBA00023136"/>
    </source>
</evidence>
<evidence type="ECO:0000256" key="9">
    <source>
        <dbReference type="ARBA" id="ARBA00022989"/>
    </source>
</evidence>
<feature type="transmembrane region" description="Helical" evidence="12">
    <location>
        <begin position="152"/>
        <end position="176"/>
    </location>
</feature>
<gene>
    <name evidence="14" type="ORF">HRV97_01310</name>
</gene>
<evidence type="ECO:0000256" key="8">
    <source>
        <dbReference type="ARBA" id="ARBA00022982"/>
    </source>
</evidence>
<comment type="subcellular location">
    <subcellularLocation>
        <location evidence="1">Cell membrane</location>
        <topology evidence="1">Multi-pass membrane protein</topology>
    </subcellularLocation>
</comment>
<evidence type="ECO:0000256" key="3">
    <source>
        <dbReference type="ARBA" id="ARBA00022448"/>
    </source>
</evidence>
<dbReference type="InterPro" id="IPR016174">
    <property type="entry name" value="Di-haem_cyt_TM"/>
</dbReference>
<protein>
    <submittedName>
        <fullName evidence="14">Cytochrome b/b6 domain-containing protein</fullName>
    </submittedName>
</protein>
<evidence type="ECO:0000256" key="5">
    <source>
        <dbReference type="ARBA" id="ARBA00022617"/>
    </source>
</evidence>
<evidence type="ECO:0000259" key="13">
    <source>
        <dbReference type="Pfam" id="PF01292"/>
    </source>
</evidence>
<keyword evidence="5" id="KW-0349">Heme</keyword>
<dbReference type="InterPro" id="IPR000516">
    <property type="entry name" value="Ni-dep_Hydgase_cyt-B"/>
</dbReference>
<feature type="transmembrane region" description="Helical" evidence="12">
    <location>
        <begin position="21"/>
        <end position="40"/>
    </location>
</feature>
<dbReference type="Proteomes" id="UP000621447">
    <property type="component" value="Unassembled WGS sequence"/>
</dbReference>
<keyword evidence="11 12" id="KW-0472">Membrane</keyword>
<keyword evidence="15" id="KW-1185">Reference proteome</keyword>
<comment type="similarity">
    <text evidence="2">Belongs to the HupC/HyaC/HydC family.</text>
</comment>
<feature type="domain" description="Cytochrome b561 bacterial/Ni-hydrogenase" evidence="13">
    <location>
        <begin position="14"/>
        <end position="230"/>
    </location>
</feature>
<evidence type="ECO:0000313" key="14">
    <source>
        <dbReference type="EMBL" id="NTS63797.1"/>
    </source>
</evidence>
<dbReference type="Gene3D" id="1.20.950.20">
    <property type="entry name" value="Transmembrane di-heme cytochromes, Chain C"/>
    <property type="match status" value="1"/>
</dbReference>
<evidence type="ECO:0000256" key="2">
    <source>
        <dbReference type="ARBA" id="ARBA00008622"/>
    </source>
</evidence>
<dbReference type="PANTHER" id="PTHR30485:SF1">
    <property type="entry name" value="CYTOCHROME YDHU-RELATED"/>
    <property type="match status" value="1"/>
</dbReference>
<organism evidence="14 15">
    <name type="scientific">Sphingomonas hominis</name>
    <dbReference type="NCBI Taxonomy" id="2741495"/>
    <lineage>
        <taxon>Bacteria</taxon>
        <taxon>Pseudomonadati</taxon>
        <taxon>Pseudomonadota</taxon>
        <taxon>Alphaproteobacteria</taxon>
        <taxon>Sphingomonadales</taxon>
        <taxon>Sphingomonadaceae</taxon>
        <taxon>Sphingomonas</taxon>
    </lineage>
</organism>
<keyword evidence="10" id="KW-0408">Iron</keyword>
<dbReference type="PRINTS" id="PR00161">
    <property type="entry name" value="NIHGNASECYTB"/>
</dbReference>
<dbReference type="RefSeq" id="WP_174191899.1">
    <property type="nucleotide sequence ID" value="NZ_JABULH010000001.1"/>
</dbReference>
<evidence type="ECO:0000256" key="10">
    <source>
        <dbReference type="ARBA" id="ARBA00023004"/>
    </source>
</evidence>
<evidence type="ECO:0000256" key="4">
    <source>
        <dbReference type="ARBA" id="ARBA00022475"/>
    </source>
</evidence>
<dbReference type="InterPro" id="IPR051542">
    <property type="entry name" value="Hydrogenase_cytochrome"/>
</dbReference>
<dbReference type="SUPFAM" id="SSF81342">
    <property type="entry name" value="Transmembrane di-heme cytochromes"/>
    <property type="match status" value="1"/>
</dbReference>